<gene>
    <name evidence="1" type="ORF">S01H1_71298</name>
</gene>
<sequence>TTVYNTCFNGHEWKRKQIVDMDTGITDCKRCPVCNEPIQSQSIPEFEA</sequence>
<dbReference type="EMBL" id="BARS01047471">
    <property type="protein sequence ID" value="GAG40144.1"/>
    <property type="molecule type" value="Genomic_DNA"/>
</dbReference>
<accession>X0XAB9</accession>
<comment type="caution">
    <text evidence="1">The sequence shown here is derived from an EMBL/GenBank/DDBJ whole genome shotgun (WGS) entry which is preliminary data.</text>
</comment>
<dbReference type="AlphaFoldDB" id="X0XAB9"/>
<reference evidence="1" key="1">
    <citation type="journal article" date="2014" name="Front. Microbiol.">
        <title>High frequency of phylogenetically diverse reductive dehalogenase-homologous genes in deep subseafloor sedimentary metagenomes.</title>
        <authorList>
            <person name="Kawai M."/>
            <person name="Futagami T."/>
            <person name="Toyoda A."/>
            <person name="Takaki Y."/>
            <person name="Nishi S."/>
            <person name="Hori S."/>
            <person name="Arai W."/>
            <person name="Tsubouchi T."/>
            <person name="Morono Y."/>
            <person name="Uchiyama I."/>
            <person name="Ito T."/>
            <person name="Fujiyama A."/>
            <person name="Inagaki F."/>
            <person name="Takami H."/>
        </authorList>
    </citation>
    <scope>NUCLEOTIDE SEQUENCE</scope>
    <source>
        <strain evidence="1">Expedition CK06-06</strain>
    </source>
</reference>
<proteinExistence type="predicted"/>
<organism evidence="1">
    <name type="scientific">marine sediment metagenome</name>
    <dbReference type="NCBI Taxonomy" id="412755"/>
    <lineage>
        <taxon>unclassified sequences</taxon>
        <taxon>metagenomes</taxon>
        <taxon>ecological metagenomes</taxon>
    </lineage>
</organism>
<protein>
    <submittedName>
        <fullName evidence="1">Uncharacterized protein</fullName>
    </submittedName>
</protein>
<feature type="non-terminal residue" evidence="1">
    <location>
        <position position="1"/>
    </location>
</feature>
<evidence type="ECO:0000313" key="1">
    <source>
        <dbReference type="EMBL" id="GAG40144.1"/>
    </source>
</evidence>
<name>X0XAB9_9ZZZZ</name>